<feature type="compositionally biased region" description="Basic and acidic residues" evidence="1">
    <location>
        <begin position="43"/>
        <end position="53"/>
    </location>
</feature>
<dbReference type="Proteomes" id="UP001362999">
    <property type="component" value="Unassembled WGS sequence"/>
</dbReference>
<keyword evidence="3" id="KW-1185">Reference proteome</keyword>
<evidence type="ECO:0000256" key="1">
    <source>
        <dbReference type="SAM" id="MobiDB-lite"/>
    </source>
</evidence>
<evidence type="ECO:0000313" key="2">
    <source>
        <dbReference type="EMBL" id="KAK7044633.1"/>
    </source>
</evidence>
<gene>
    <name evidence="2" type="ORF">R3P38DRAFT_3176879</name>
</gene>
<comment type="caution">
    <text evidence="2">The sequence shown here is derived from an EMBL/GenBank/DDBJ whole genome shotgun (WGS) entry which is preliminary data.</text>
</comment>
<accession>A0AAW0CWV6</accession>
<evidence type="ECO:0000313" key="3">
    <source>
        <dbReference type="Proteomes" id="UP001362999"/>
    </source>
</evidence>
<sequence length="84" mass="9037">MSSESNAEQKIVEIDALKNTEALASEKKAELNVIDTPPASDPKTTKISEDEQWVRNGPPTPPGDKSRGKTTNPTSGTKPPPKPR</sequence>
<organism evidence="2 3">
    <name type="scientific">Favolaschia claudopus</name>
    <dbReference type="NCBI Taxonomy" id="2862362"/>
    <lineage>
        <taxon>Eukaryota</taxon>
        <taxon>Fungi</taxon>
        <taxon>Dikarya</taxon>
        <taxon>Basidiomycota</taxon>
        <taxon>Agaricomycotina</taxon>
        <taxon>Agaricomycetes</taxon>
        <taxon>Agaricomycetidae</taxon>
        <taxon>Agaricales</taxon>
        <taxon>Marasmiineae</taxon>
        <taxon>Mycenaceae</taxon>
        <taxon>Favolaschia</taxon>
    </lineage>
</organism>
<protein>
    <submittedName>
        <fullName evidence="2">Uncharacterized protein</fullName>
    </submittedName>
</protein>
<reference evidence="2 3" key="1">
    <citation type="journal article" date="2024" name="J Genomics">
        <title>Draft genome sequencing and assembly of Favolaschia claudopus CIRM-BRFM 2984 isolated from oak limbs.</title>
        <authorList>
            <person name="Navarro D."/>
            <person name="Drula E."/>
            <person name="Chaduli D."/>
            <person name="Cazenave R."/>
            <person name="Ahrendt S."/>
            <person name="Wang J."/>
            <person name="Lipzen A."/>
            <person name="Daum C."/>
            <person name="Barry K."/>
            <person name="Grigoriev I.V."/>
            <person name="Favel A."/>
            <person name="Rosso M.N."/>
            <person name="Martin F."/>
        </authorList>
    </citation>
    <scope>NUCLEOTIDE SEQUENCE [LARGE SCALE GENOMIC DNA]</scope>
    <source>
        <strain evidence="2 3">CIRM-BRFM 2984</strain>
    </source>
</reference>
<dbReference type="EMBL" id="JAWWNJ010000011">
    <property type="protein sequence ID" value="KAK7044633.1"/>
    <property type="molecule type" value="Genomic_DNA"/>
</dbReference>
<feature type="region of interest" description="Disordered" evidence="1">
    <location>
        <begin position="28"/>
        <end position="84"/>
    </location>
</feature>
<proteinExistence type="predicted"/>
<name>A0AAW0CWV6_9AGAR</name>
<dbReference type="AlphaFoldDB" id="A0AAW0CWV6"/>